<dbReference type="NCBIfam" id="TIGR03462">
    <property type="entry name" value="CarR_dom_SF"/>
    <property type="match status" value="2"/>
</dbReference>
<dbReference type="GO" id="GO:0045436">
    <property type="term" value="F:lycopene beta cyclase activity"/>
    <property type="evidence" value="ECO:0007669"/>
    <property type="project" value="UniProtKB-ARBA"/>
</dbReference>
<proteinExistence type="predicted"/>
<dbReference type="STRING" id="890420.SAMN05216226_10136"/>
<dbReference type="GO" id="GO:0016020">
    <property type="term" value="C:membrane"/>
    <property type="evidence" value="ECO:0007669"/>
    <property type="project" value="UniProtKB-SubCell"/>
</dbReference>
<protein>
    <submittedName>
        <fullName evidence="9">Lycopene cyclase domain-containing protein</fullName>
    </submittedName>
</protein>
<feature type="transmembrane region" description="Helical" evidence="8">
    <location>
        <begin position="6"/>
        <end position="28"/>
    </location>
</feature>
<evidence type="ECO:0000256" key="4">
    <source>
        <dbReference type="ARBA" id="ARBA00022746"/>
    </source>
</evidence>
<dbReference type="Proteomes" id="UP000198856">
    <property type="component" value="Unassembled WGS sequence"/>
</dbReference>
<comment type="pathway">
    <text evidence="2">Carotenoid biosynthesis.</text>
</comment>
<evidence type="ECO:0000256" key="7">
    <source>
        <dbReference type="ARBA" id="ARBA00023235"/>
    </source>
</evidence>
<organism evidence="9 10">
    <name type="scientific">Halovenus aranensis</name>
    <dbReference type="NCBI Taxonomy" id="890420"/>
    <lineage>
        <taxon>Archaea</taxon>
        <taxon>Methanobacteriati</taxon>
        <taxon>Methanobacteriota</taxon>
        <taxon>Stenosarchaea group</taxon>
        <taxon>Halobacteria</taxon>
        <taxon>Halobacteriales</taxon>
        <taxon>Haloarculaceae</taxon>
        <taxon>Halovenus</taxon>
    </lineage>
</organism>
<evidence type="ECO:0000256" key="5">
    <source>
        <dbReference type="ARBA" id="ARBA00022989"/>
    </source>
</evidence>
<keyword evidence="3 8" id="KW-0812">Transmembrane</keyword>
<sequence>MIPPETYFQFHLVFTLPVIALLVAASWYRGTRLDSPAAVAGMVVILGLALGYTTPWDNLLIEVGVWWYGDGVVWRTIWVAPVGEYLFFLAQPTATLLFLGLFEFPTDMSLSLTVRERLAGLLSGVGVSLVGVCLLLAGDSWLYLASILVWAGPVLAIQWAFGWTYLVYIRRAVVAAVAVPTLYFWVADWTAISLGLWTIADTYSVGLAPFGFPVEEATFFVVTNLFVVQGYVLYCWLVAQWPTVTPTSLPGVTGDPSER</sequence>
<feature type="transmembrane region" description="Helical" evidence="8">
    <location>
        <begin position="173"/>
        <end position="197"/>
    </location>
</feature>
<name>A0A1G8RP45_9EURY</name>
<dbReference type="GO" id="GO:0016117">
    <property type="term" value="P:carotenoid biosynthetic process"/>
    <property type="evidence" value="ECO:0007669"/>
    <property type="project" value="UniProtKB-KW"/>
</dbReference>
<dbReference type="OrthoDB" id="241129at2157"/>
<reference evidence="9 10" key="1">
    <citation type="submission" date="2016-10" db="EMBL/GenBank/DDBJ databases">
        <authorList>
            <person name="de Groot N.N."/>
        </authorList>
    </citation>
    <scope>NUCLEOTIDE SEQUENCE [LARGE SCALE GENOMIC DNA]</scope>
    <source>
        <strain evidence="9 10">IBRC-M10015</strain>
    </source>
</reference>
<evidence type="ECO:0000256" key="1">
    <source>
        <dbReference type="ARBA" id="ARBA00004141"/>
    </source>
</evidence>
<keyword evidence="7" id="KW-0413">Isomerase</keyword>
<feature type="transmembrane region" description="Helical" evidence="8">
    <location>
        <begin position="118"/>
        <end position="137"/>
    </location>
</feature>
<feature type="transmembrane region" description="Helical" evidence="8">
    <location>
        <begin position="35"/>
        <end position="53"/>
    </location>
</feature>
<feature type="transmembrane region" description="Helical" evidence="8">
    <location>
        <begin position="217"/>
        <end position="239"/>
    </location>
</feature>
<feature type="transmembrane region" description="Helical" evidence="8">
    <location>
        <begin position="143"/>
        <end position="166"/>
    </location>
</feature>
<evidence type="ECO:0000313" key="10">
    <source>
        <dbReference type="Proteomes" id="UP000198856"/>
    </source>
</evidence>
<feature type="transmembrane region" description="Helical" evidence="8">
    <location>
        <begin position="85"/>
        <end position="106"/>
    </location>
</feature>
<dbReference type="EMBL" id="FNFC01000001">
    <property type="protein sequence ID" value="SDJ18758.1"/>
    <property type="molecule type" value="Genomic_DNA"/>
</dbReference>
<keyword evidence="4" id="KW-0125">Carotenoid biosynthesis</keyword>
<evidence type="ECO:0000313" key="9">
    <source>
        <dbReference type="EMBL" id="SDJ18758.1"/>
    </source>
</evidence>
<gene>
    <name evidence="9" type="ORF">SAMN05216226_10136</name>
</gene>
<keyword evidence="10" id="KW-1185">Reference proteome</keyword>
<comment type="subcellular location">
    <subcellularLocation>
        <location evidence="1">Membrane</location>
        <topology evidence="1">Multi-pass membrane protein</topology>
    </subcellularLocation>
</comment>
<dbReference type="GO" id="GO:0016872">
    <property type="term" value="F:intramolecular lyase activity"/>
    <property type="evidence" value="ECO:0007669"/>
    <property type="project" value="InterPro"/>
</dbReference>
<keyword evidence="5 8" id="KW-1133">Transmembrane helix</keyword>
<dbReference type="RefSeq" id="WP_092698208.1">
    <property type="nucleotide sequence ID" value="NZ_FNFC01000001.1"/>
</dbReference>
<evidence type="ECO:0000256" key="6">
    <source>
        <dbReference type="ARBA" id="ARBA00023136"/>
    </source>
</evidence>
<accession>A0A1G8RP45</accession>
<keyword evidence="6 8" id="KW-0472">Membrane</keyword>
<evidence type="ECO:0000256" key="2">
    <source>
        <dbReference type="ARBA" id="ARBA00004829"/>
    </source>
</evidence>
<dbReference type="InterPro" id="IPR017825">
    <property type="entry name" value="Lycopene_cyclase_dom"/>
</dbReference>
<evidence type="ECO:0000256" key="3">
    <source>
        <dbReference type="ARBA" id="ARBA00022692"/>
    </source>
</evidence>
<evidence type="ECO:0000256" key="8">
    <source>
        <dbReference type="SAM" id="Phobius"/>
    </source>
</evidence>
<dbReference type="AlphaFoldDB" id="A0A1G8RP45"/>